<evidence type="ECO:0000256" key="5">
    <source>
        <dbReference type="ARBA" id="ARBA00023136"/>
    </source>
</evidence>
<dbReference type="PANTHER" id="PTHR43791:SF36">
    <property type="entry name" value="TRANSPORTER, PUTATIVE (AFU_ORTHOLOGUE AFUA_6G08340)-RELATED"/>
    <property type="match status" value="1"/>
</dbReference>
<evidence type="ECO:0000313" key="8">
    <source>
        <dbReference type="Proteomes" id="UP000188320"/>
    </source>
</evidence>
<feature type="transmembrane region" description="Helical" evidence="6">
    <location>
        <begin position="103"/>
        <end position="123"/>
    </location>
</feature>
<evidence type="ECO:0000256" key="4">
    <source>
        <dbReference type="ARBA" id="ARBA00022989"/>
    </source>
</evidence>
<keyword evidence="8" id="KW-1185">Reference proteome</keyword>
<accession>A0A1R1PQG2</accession>
<keyword evidence="5 6" id="KW-0472">Membrane</keyword>
<dbReference type="PANTHER" id="PTHR43791">
    <property type="entry name" value="PERMEASE-RELATED"/>
    <property type="match status" value="1"/>
</dbReference>
<dbReference type="EMBL" id="LSSK01000482">
    <property type="protein sequence ID" value="OMH83198.1"/>
    <property type="molecule type" value="Genomic_DNA"/>
</dbReference>
<feature type="transmembrane region" description="Helical" evidence="6">
    <location>
        <begin position="68"/>
        <end position="91"/>
    </location>
</feature>
<dbReference type="InterPro" id="IPR011701">
    <property type="entry name" value="MFS"/>
</dbReference>
<keyword evidence="3 6" id="KW-0812">Transmembrane</keyword>
<dbReference type="OrthoDB" id="2985014at2759"/>
<organism evidence="7 8">
    <name type="scientific">Zancudomyces culisetae</name>
    <name type="common">Gut fungus</name>
    <name type="synonym">Smittium culisetae</name>
    <dbReference type="NCBI Taxonomy" id="1213189"/>
    <lineage>
        <taxon>Eukaryota</taxon>
        <taxon>Fungi</taxon>
        <taxon>Fungi incertae sedis</taxon>
        <taxon>Zoopagomycota</taxon>
        <taxon>Kickxellomycotina</taxon>
        <taxon>Harpellomycetes</taxon>
        <taxon>Harpellales</taxon>
        <taxon>Legeriomycetaceae</taxon>
        <taxon>Zancudomyces</taxon>
    </lineage>
</organism>
<sequence length="414" mass="45864">MDNLGKKERGSQSSLRDQKDKYDVNKVIALTTEEESIIKKARRKIDIRILPIMYLLYLSGAMDRSNVGAAMVNGLVESGFTPGMITYLGYWYTREELGPRMSVMFSALPASGIVNLLYGAFVLIRVGNLAPYQPIFIFGGMITFIVAIASIFVIKDYPERAKFLTSTEQSLVIKRINASQGSAEKSRITIRTILGTILDWKVWVFALLNLSRSYILYVMGFVGPSIIKSFGFSSATSTFLSSLVSITGTVSAIAFAFLFQSTPYFIRVLTLDILSVGCFAVVAYTRNKVLRLVFISILGIPLYAAIPTAMSWMSVNAGSTQKRALKSALFVMIGSVAGIISPYLFTTATAPEYTSGYAFAFGLYGVSVVLTLLLAFSLNRMNKNKDMNPQDVSHLSPEEQRAMHDYHPNFRYML</sequence>
<evidence type="ECO:0000256" key="2">
    <source>
        <dbReference type="ARBA" id="ARBA00022448"/>
    </source>
</evidence>
<dbReference type="Pfam" id="PF07690">
    <property type="entry name" value="MFS_1"/>
    <property type="match status" value="1"/>
</dbReference>
<dbReference type="InterPro" id="IPR036259">
    <property type="entry name" value="MFS_trans_sf"/>
</dbReference>
<feature type="transmembrane region" description="Helical" evidence="6">
    <location>
        <begin position="202"/>
        <end position="227"/>
    </location>
</feature>
<evidence type="ECO:0000256" key="1">
    <source>
        <dbReference type="ARBA" id="ARBA00004141"/>
    </source>
</evidence>
<feature type="transmembrane region" description="Helical" evidence="6">
    <location>
        <begin position="239"/>
        <end position="259"/>
    </location>
</feature>
<comment type="subcellular location">
    <subcellularLocation>
        <location evidence="1">Membrane</location>
        <topology evidence="1">Multi-pass membrane protein</topology>
    </subcellularLocation>
</comment>
<comment type="caution">
    <text evidence="7">The sequence shown here is derived from an EMBL/GenBank/DDBJ whole genome shotgun (WGS) entry which is preliminary data.</text>
</comment>
<keyword evidence="2" id="KW-0813">Transport</keyword>
<proteinExistence type="predicted"/>
<name>A0A1R1PQG2_ZANCU</name>
<evidence type="ECO:0000313" key="7">
    <source>
        <dbReference type="EMBL" id="OMH83198.1"/>
    </source>
</evidence>
<dbReference type="GO" id="GO:0022857">
    <property type="term" value="F:transmembrane transporter activity"/>
    <property type="evidence" value="ECO:0007669"/>
    <property type="project" value="InterPro"/>
</dbReference>
<dbReference type="Proteomes" id="UP000188320">
    <property type="component" value="Unassembled WGS sequence"/>
</dbReference>
<feature type="transmembrane region" description="Helical" evidence="6">
    <location>
        <begin position="45"/>
        <end position="62"/>
    </location>
</feature>
<dbReference type="AlphaFoldDB" id="A0A1R1PQG2"/>
<protein>
    <submittedName>
        <fullName evidence="7">Putative transporter</fullName>
    </submittedName>
</protein>
<evidence type="ECO:0000256" key="6">
    <source>
        <dbReference type="SAM" id="Phobius"/>
    </source>
</evidence>
<reference evidence="8" key="1">
    <citation type="submission" date="2017-01" db="EMBL/GenBank/DDBJ databases">
        <authorList>
            <person name="Wang Y."/>
            <person name="White M."/>
            <person name="Kvist S."/>
            <person name="Moncalvo J.-M."/>
        </authorList>
    </citation>
    <scope>NUCLEOTIDE SEQUENCE [LARGE SCALE GENOMIC DNA]</scope>
    <source>
        <strain evidence="8">COL-18-3</strain>
    </source>
</reference>
<feature type="transmembrane region" description="Helical" evidence="6">
    <location>
        <begin position="135"/>
        <end position="154"/>
    </location>
</feature>
<gene>
    <name evidence="7" type="ORF">AX774_g3300</name>
</gene>
<dbReference type="SUPFAM" id="SSF103473">
    <property type="entry name" value="MFS general substrate transporter"/>
    <property type="match status" value="1"/>
</dbReference>
<feature type="transmembrane region" description="Helical" evidence="6">
    <location>
        <begin position="357"/>
        <end position="378"/>
    </location>
</feature>
<feature type="transmembrane region" description="Helical" evidence="6">
    <location>
        <begin position="264"/>
        <end position="284"/>
    </location>
</feature>
<dbReference type="Gene3D" id="1.20.1250.20">
    <property type="entry name" value="MFS general substrate transporter like domains"/>
    <property type="match status" value="2"/>
</dbReference>
<keyword evidence="4 6" id="KW-1133">Transmembrane helix</keyword>
<feature type="transmembrane region" description="Helical" evidence="6">
    <location>
        <begin position="327"/>
        <end position="345"/>
    </location>
</feature>
<dbReference type="GO" id="GO:0016020">
    <property type="term" value="C:membrane"/>
    <property type="evidence" value="ECO:0007669"/>
    <property type="project" value="UniProtKB-SubCell"/>
</dbReference>
<feature type="transmembrane region" description="Helical" evidence="6">
    <location>
        <begin position="290"/>
        <end position="315"/>
    </location>
</feature>
<evidence type="ECO:0000256" key="3">
    <source>
        <dbReference type="ARBA" id="ARBA00022692"/>
    </source>
</evidence>